<organism evidence="1 2">
    <name type="scientific">Francisella frigiditurris</name>
    <dbReference type="NCBI Taxonomy" id="1542390"/>
    <lineage>
        <taxon>Bacteria</taxon>
        <taxon>Pseudomonadati</taxon>
        <taxon>Pseudomonadota</taxon>
        <taxon>Gammaproteobacteria</taxon>
        <taxon>Thiotrichales</taxon>
        <taxon>Francisellaceae</taxon>
        <taxon>Francisella</taxon>
    </lineage>
</organism>
<dbReference type="Proteomes" id="UP000182521">
    <property type="component" value="Chromosome"/>
</dbReference>
<dbReference type="OrthoDB" id="5603677at2"/>
<proteinExistence type="predicted"/>
<dbReference type="AlphaFoldDB" id="A0A1J0KUA5"/>
<dbReference type="KEGG" id="frc:KX01_1535"/>
<sequence>MFGNFDIVSNYVPTVTRQYFMQSGGNVNISYHTDSLHLNGVILSTNSSLPYLGTTNAGTNSGVGFSLNSKYVYEMETVGDYQFFGAAYTNATGFKGKGNSNVGAFDINYGLSYSKINFETEALITDSGVVGLNDSSALSPKNVAGAPFFGSIKPGIGVLLDNYMSGGGPVATWALNLSYTAEVFGRSLIPFIDYSHVFQDTHNYAYNYGAGVRYILFQGSWLGLDYANLTTRSPNIKESQNYLNINFTVYI</sequence>
<gene>
    <name evidence="1" type="ORF">KX01_1535</name>
</gene>
<keyword evidence="2" id="KW-1185">Reference proteome</keyword>
<reference evidence="2" key="1">
    <citation type="submission" date="2014-10" db="EMBL/GenBank/DDBJ databases">
        <authorList>
            <person name="Kuske C.R."/>
            <person name="Challacombe J.F."/>
            <person name="Daligault H.E."/>
            <person name="Davenport K.W."/>
            <person name="Johnson S.L."/>
            <person name="Siddaramappa S."/>
            <person name="Petersen J.M."/>
        </authorList>
    </citation>
    <scope>NUCLEOTIDE SEQUENCE [LARGE SCALE GENOMIC DNA]</scope>
    <source>
        <strain evidence="2">CA97-1460</strain>
    </source>
</reference>
<dbReference type="EMBL" id="CP009654">
    <property type="protein sequence ID" value="APC97329.1"/>
    <property type="molecule type" value="Genomic_DNA"/>
</dbReference>
<evidence type="ECO:0000313" key="1">
    <source>
        <dbReference type="EMBL" id="APC97329.1"/>
    </source>
</evidence>
<accession>A0A1J0KUA5</accession>
<dbReference type="STRING" id="1542390.KX01_1535"/>
<protein>
    <submittedName>
        <fullName evidence="1">Uncharacterized protein</fullName>
    </submittedName>
</protein>
<name>A0A1J0KUA5_9GAMM</name>
<evidence type="ECO:0000313" key="2">
    <source>
        <dbReference type="Proteomes" id="UP000182521"/>
    </source>
</evidence>